<protein>
    <submittedName>
        <fullName evidence="2">Class I SAM-dependent methyltransferase</fullName>
    </submittedName>
</protein>
<sequence>MTQIPALTDLDAIFGNMDIYLFDQLLKGSIKPSMNVLDAGCGNGRNSSYLLKAGVNMFGVDSSEFSISEMQQLAQSINSGFPSGNFVVADLAALPFDTNFFDVIVCSAVLHFSRSEVHFRSMVQEMWRTLKPGGMLFCRFSTTIGMQGKLQPINNGFYQMPHGQVWFLVDKTLLLQLEKELRASRAEPLKTVLIEHDRSMTTWVLRK</sequence>
<dbReference type="EMBL" id="QMDV01000002">
    <property type="protein sequence ID" value="RAU83377.1"/>
    <property type="molecule type" value="Genomic_DNA"/>
</dbReference>
<dbReference type="InterPro" id="IPR029063">
    <property type="entry name" value="SAM-dependent_MTases_sf"/>
</dbReference>
<reference evidence="2 3" key="1">
    <citation type="submission" date="2018-06" db="EMBL/GenBank/DDBJ databases">
        <authorList>
            <person name="Liu Z.-W."/>
        </authorList>
    </citation>
    <scope>NUCLEOTIDE SEQUENCE [LARGE SCALE GENOMIC DNA]</scope>
    <source>
        <strain evidence="2 3">2b14</strain>
    </source>
</reference>
<dbReference type="SUPFAM" id="SSF53335">
    <property type="entry name" value="S-adenosyl-L-methionine-dependent methyltransferases"/>
    <property type="match status" value="1"/>
</dbReference>
<dbReference type="InterPro" id="IPR041698">
    <property type="entry name" value="Methyltransf_25"/>
</dbReference>
<dbReference type="OrthoDB" id="9804312at2"/>
<dbReference type="RefSeq" id="WP_112305526.1">
    <property type="nucleotide sequence ID" value="NZ_QMDV01000002.1"/>
</dbReference>
<comment type="caution">
    <text evidence="2">The sequence shown here is derived from an EMBL/GenBank/DDBJ whole genome shotgun (WGS) entry which is preliminary data.</text>
</comment>
<dbReference type="PANTHER" id="PTHR43464:SF23">
    <property type="entry name" value="JUVENILE HORMONE ACID O-METHYLTRANSFERASE"/>
    <property type="match status" value="1"/>
</dbReference>
<organism evidence="2 3">
    <name type="scientific">Pontibacter arcticus</name>
    <dbReference type="NCBI Taxonomy" id="2080288"/>
    <lineage>
        <taxon>Bacteria</taxon>
        <taxon>Pseudomonadati</taxon>
        <taxon>Bacteroidota</taxon>
        <taxon>Cytophagia</taxon>
        <taxon>Cytophagales</taxon>
        <taxon>Hymenobacteraceae</taxon>
        <taxon>Pontibacter</taxon>
    </lineage>
</organism>
<dbReference type="AlphaFoldDB" id="A0A364RGJ0"/>
<dbReference type="Pfam" id="PF13649">
    <property type="entry name" value="Methyltransf_25"/>
    <property type="match status" value="1"/>
</dbReference>
<reference evidence="2 3" key="2">
    <citation type="submission" date="2018-07" db="EMBL/GenBank/DDBJ databases">
        <title>Pontibacter sp. 2b14 genomic sequence and assembly.</title>
        <authorList>
            <person name="Du Z.-J."/>
        </authorList>
    </citation>
    <scope>NUCLEOTIDE SEQUENCE [LARGE SCALE GENOMIC DNA]</scope>
    <source>
        <strain evidence="2 3">2b14</strain>
    </source>
</reference>
<proteinExistence type="predicted"/>
<dbReference type="GO" id="GO:0010420">
    <property type="term" value="F:polyprenyldihydroxybenzoate methyltransferase activity"/>
    <property type="evidence" value="ECO:0007669"/>
    <property type="project" value="TreeGrafter"/>
</dbReference>
<name>A0A364RGJ0_9BACT</name>
<evidence type="ECO:0000313" key="2">
    <source>
        <dbReference type="EMBL" id="RAU83377.1"/>
    </source>
</evidence>
<dbReference type="CDD" id="cd02440">
    <property type="entry name" value="AdoMet_MTases"/>
    <property type="match status" value="1"/>
</dbReference>
<keyword evidence="3" id="KW-1185">Reference proteome</keyword>
<keyword evidence="2" id="KW-0489">Methyltransferase</keyword>
<dbReference type="PANTHER" id="PTHR43464">
    <property type="entry name" value="METHYLTRANSFERASE"/>
    <property type="match status" value="1"/>
</dbReference>
<accession>A0A364RGJ0</accession>
<feature type="domain" description="Methyltransferase" evidence="1">
    <location>
        <begin position="36"/>
        <end position="134"/>
    </location>
</feature>
<dbReference type="Gene3D" id="3.40.50.150">
    <property type="entry name" value="Vaccinia Virus protein VP39"/>
    <property type="match status" value="1"/>
</dbReference>
<keyword evidence="2" id="KW-0808">Transferase</keyword>
<dbReference type="GO" id="GO:0032259">
    <property type="term" value="P:methylation"/>
    <property type="evidence" value="ECO:0007669"/>
    <property type="project" value="UniProtKB-KW"/>
</dbReference>
<evidence type="ECO:0000259" key="1">
    <source>
        <dbReference type="Pfam" id="PF13649"/>
    </source>
</evidence>
<gene>
    <name evidence="2" type="ORF">DP923_09240</name>
</gene>
<dbReference type="Proteomes" id="UP000251692">
    <property type="component" value="Unassembled WGS sequence"/>
</dbReference>
<evidence type="ECO:0000313" key="3">
    <source>
        <dbReference type="Proteomes" id="UP000251692"/>
    </source>
</evidence>